<evidence type="ECO:0000256" key="1">
    <source>
        <dbReference type="ARBA" id="ARBA00010824"/>
    </source>
</evidence>
<dbReference type="PANTHER" id="PTHR40699">
    <property type="entry name" value="UPF0179 PROTEIN MJ1627"/>
    <property type="match status" value="1"/>
</dbReference>
<reference evidence="3 4" key="1">
    <citation type="submission" date="2020-04" db="EMBL/GenBank/DDBJ databases">
        <authorList>
            <consortium name="Genoscope - CEA"/>
            <person name="William W."/>
        </authorList>
    </citation>
    <scope>NUCLEOTIDE SEQUENCE [LARGE SCALE GENOMIC DNA]</scope>
    <source>
        <strain evidence="3 4">SG7</strain>
    </source>
</reference>
<comment type="similarity">
    <text evidence="1 2">Belongs to the UPF0179 family.</text>
</comment>
<evidence type="ECO:0000313" key="3">
    <source>
        <dbReference type="EMBL" id="CAB3289857.1"/>
    </source>
</evidence>
<dbReference type="KEGG" id="mesg:MLAUSG7_1457"/>
<dbReference type="HAMAP" id="MF_00498">
    <property type="entry name" value="UPF0179"/>
    <property type="match status" value="1"/>
</dbReference>
<dbReference type="InterPro" id="IPR005369">
    <property type="entry name" value="UPF0179"/>
</dbReference>
<keyword evidence="4" id="KW-1185">Reference proteome</keyword>
<evidence type="ECO:0000313" key="4">
    <source>
        <dbReference type="Proteomes" id="UP000679213"/>
    </source>
</evidence>
<gene>
    <name evidence="3" type="ORF">MLAUSG7_1457</name>
</gene>
<name>A0A8D6PWH1_9EURY</name>
<dbReference type="Pfam" id="PF03684">
    <property type="entry name" value="UPF0179"/>
    <property type="match status" value="1"/>
</dbReference>
<accession>A0A8D6PWH1</accession>
<protein>
    <recommendedName>
        <fullName evidence="2">UPF0179 protein MLAUSG7_1457</fullName>
    </recommendedName>
</protein>
<dbReference type="RefSeq" id="WP_214399781.1">
    <property type="nucleotide sequence ID" value="NZ_LR792632.1"/>
</dbReference>
<dbReference type="PIRSF" id="PIRSF006595">
    <property type="entry name" value="UCP006595"/>
    <property type="match status" value="1"/>
</dbReference>
<evidence type="ECO:0000256" key="2">
    <source>
        <dbReference type="HAMAP-Rule" id="MF_00498"/>
    </source>
</evidence>
<dbReference type="GeneID" id="65884240"/>
<dbReference type="EMBL" id="LR792632">
    <property type="protein sequence ID" value="CAB3289857.1"/>
    <property type="molecule type" value="Genomic_DNA"/>
</dbReference>
<organism evidence="3 4">
    <name type="scientific">Methanocaldococcus lauensis</name>
    <dbReference type="NCBI Taxonomy" id="2546128"/>
    <lineage>
        <taxon>Archaea</taxon>
        <taxon>Methanobacteriati</taxon>
        <taxon>Methanobacteriota</taxon>
        <taxon>Methanomada group</taxon>
        <taxon>Methanococci</taxon>
        <taxon>Methanococcales</taxon>
        <taxon>Methanocaldococcaceae</taxon>
        <taxon>Methanocaldococcus</taxon>
    </lineage>
</organism>
<proteinExistence type="inferred from homology"/>
<sequence>MDKERKITLIGSRLAKTGKEFIYLGMIEECNNCKFKRLCHGNLEVGRVYKIISVRSANHPCPVHEDGVKVVEVVLADLTIMVESKKAIEGVILNYEPINCDNFDCEYYNFCKPEFIKEGEKFKIKNVINEKINCPNGKSLKKVVIELIENKENKL</sequence>
<dbReference type="AlphaFoldDB" id="A0A8D6PWH1"/>
<dbReference type="Proteomes" id="UP000679213">
    <property type="component" value="Chromosome I"/>
</dbReference>
<dbReference type="PANTHER" id="PTHR40699:SF1">
    <property type="entry name" value="UPF0179 PROTEIN MJ1627"/>
    <property type="match status" value="1"/>
</dbReference>